<dbReference type="EC" id="2.7.13.3" evidence="2"/>
<comment type="catalytic activity">
    <reaction evidence="1">
        <text>ATP + protein L-histidine = ADP + protein N-phospho-L-histidine.</text>
        <dbReference type="EC" id="2.7.13.3"/>
    </reaction>
</comment>
<dbReference type="Pfam" id="PF02518">
    <property type="entry name" value="HATPase_c"/>
    <property type="match status" value="1"/>
</dbReference>
<dbReference type="AlphaFoldDB" id="A0A062V7A9"/>
<dbReference type="PANTHER" id="PTHR43304">
    <property type="entry name" value="PHYTOCHROME-LIKE PROTEIN CPH1"/>
    <property type="match status" value="1"/>
</dbReference>
<dbReference type="InterPro" id="IPR052162">
    <property type="entry name" value="Sensor_kinase/Photoreceptor"/>
</dbReference>
<dbReference type="Pfam" id="PF00512">
    <property type="entry name" value="HisKA"/>
    <property type="match status" value="1"/>
</dbReference>
<dbReference type="InterPro" id="IPR036890">
    <property type="entry name" value="HATPase_C_sf"/>
</dbReference>
<keyword evidence="5" id="KW-0418">Kinase</keyword>
<keyword evidence="3" id="KW-0597">Phosphoprotein</keyword>
<dbReference type="PROSITE" id="PS50112">
    <property type="entry name" value="PAS"/>
    <property type="match status" value="1"/>
</dbReference>
<dbReference type="SUPFAM" id="SSF55785">
    <property type="entry name" value="PYP-like sensor domain (PAS domain)"/>
    <property type="match status" value="1"/>
</dbReference>
<dbReference type="PROSITE" id="PS50113">
    <property type="entry name" value="PAC"/>
    <property type="match status" value="1"/>
</dbReference>
<dbReference type="InterPro" id="IPR003661">
    <property type="entry name" value="HisK_dim/P_dom"/>
</dbReference>
<feature type="domain" description="PAC" evidence="9">
    <location>
        <begin position="138"/>
        <end position="190"/>
    </location>
</feature>
<comment type="caution">
    <text evidence="10">The sequence shown here is derived from an EMBL/GenBank/DDBJ whole genome shotgun (WGS) entry which is preliminary data.</text>
</comment>
<evidence type="ECO:0000256" key="3">
    <source>
        <dbReference type="ARBA" id="ARBA00022553"/>
    </source>
</evidence>
<dbReference type="CDD" id="cd00082">
    <property type="entry name" value="HisKA"/>
    <property type="match status" value="1"/>
</dbReference>
<dbReference type="SMART" id="SM00388">
    <property type="entry name" value="HisKA"/>
    <property type="match status" value="1"/>
</dbReference>
<dbReference type="PANTHER" id="PTHR43304:SF1">
    <property type="entry name" value="PAC DOMAIN-CONTAINING PROTEIN"/>
    <property type="match status" value="1"/>
</dbReference>
<dbReference type="Gene3D" id="1.10.287.130">
    <property type="match status" value="1"/>
</dbReference>
<dbReference type="SMART" id="SM00091">
    <property type="entry name" value="PAS"/>
    <property type="match status" value="1"/>
</dbReference>
<evidence type="ECO:0000256" key="4">
    <source>
        <dbReference type="ARBA" id="ARBA00022679"/>
    </source>
</evidence>
<evidence type="ECO:0000256" key="2">
    <source>
        <dbReference type="ARBA" id="ARBA00012438"/>
    </source>
</evidence>
<dbReference type="OrthoDB" id="342253at2157"/>
<dbReference type="InterPro" id="IPR003594">
    <property type="entry name" value="HATPase_dom"/>
</dbReference>
<proteinExistence type="predicted"/>
<reference evidence="10 11" key="1">
    <citation type="journal article" date="2013" name="Nature">
        <title>Anaerobic oxidation of methane coupled to nitrate reduction in a novel archaeal lineage.</title>
        <authorList>
            <person name="Haroon M.F."/>
            <person name="Hu S."/>
            <person name="Shi Y."/>
            <person name="Imelfort M."/>
            <person name="Keller J."/>
            <person name="Hugenholtz P."/>
            <person name="Yuan Z."/>
            <person name="Tyson G.W."/>
        </authorList>
    </citation>
    <scope>NUCLEOTIDE SEQUENCE [LARGE SCALE GENOMIC DNA]</scope>
    <source>
        <strain evidence="10 11">ANME-2d</strain>
    </source>
</reference>
<keyword evidence="4" id="KW-0808">Transferase</keyword>
<organism evidence="10 11">
    <name type="scientific">Candidatus Methanoperedens nitratireducens</name>
    <dbReference type="NCBI Taxonomy" id="1392998"/>
    <lineage>
        <taxon>Archaea</taxon>
        <taxon>Methanobacteriati</taxon>
        <taxon>Methanobacteriota</taxon>
        <taxon>Stenosarchaea group</taxon>
        <taxon>Methanomicrobia</taxon>
        <taxon>Methanosarcinales</taxon>
        <taxon>ANME-2 cluster</taxon>
        <taxon>Candidatus Methanoperedentaceae</taxon>
        <taxon>Candidatus Methanoperedens</taxon>
    </lineage>
</organism>
<dbReference type="InterPro" id="IPR005467">
    <property type="entry name" value="His_kinase_dom"/>
</dbReference>
<dbReference type="Gene3D" id="3.30.565.10">
    <property type="entry name" value="Histidine kinase-like ATPase, C-terminal domain"/>
    <property type="match status" value="1"/>
</dbReference>
<dbReference type="RefSeq" id="WP_198527325.1">
    <property type="nucleotide sequence ID" value="NZ_JMIY01000001.1"/>
</dbReference>
<sequence>MSNRSQKSIDLRRRAEEILQGKTEHLKELSAQDIQSIIHELRVHQIELEMQNEELRRAQKELEESRNRYADLYDFAPAGYFIFDINGLILEVNLTGARMLGVERSLLIKQPFYLYVTPGSRDMFYLHLRRVLRTGTKQTCEIKLVDNNGNPFNARLESIAMQGIEDQINQCRTAVIDITERKRAEEALRRAHDELEMRVRERTAELAKSNEALKAEIQERKRAEKELKRSNAELEQFAYVASHDLQEPLRMISGFTKLLERRYRGRLDKSADEFIAYIVDGANRMQRMIEDLLMYSRVGTRGRPFELISMEDVFNQAVTNIMTAIEKNGAAVTHDPLPAVMVDASQMVQLFQNLISNGIKFRKEEPPRIHISAEKKGSEWIFSVQDNGIGIAPQFIGRLFQLFQREYAATEYHGTGIGLAICKKIVERHGGKIWAESEVGRGSTFYFTIPVR</sequence>
<dbReference type="SMART" id="SM00387">
    <property type="entry name" value="HATPase_c"/>
    <property type="match status" value="1"/>
</dbReference>
<evidence type="ECO:0000259" key="8">
    <source>
        <dbReference type="PROSITE" id="PS50112"/>
    </source>
</evidence>
<dbReference type="PATRIC" id="fig|1392998.3.peg.624"/>
<evidence type="ECO:0000256" key="5">
    <source>
        <dbReference type="ARBA" id="ARBA00022777"/>
    </source>
</evidence>
<dbReference type="PROSITE" id="PS50109">
    <property type="entry name" value="HIS_KIN"/>
    <property type="match status" value="1"/>
</dbReference>
<keyword evidence="11" id="KW-1185">Reference proteome</keyword>
<dbReference type="InterPro" id="IPR004358">
    <property type="entry name" value="Sig_transdc_His_kin-like_C"/>
</dbReference>
<evidence type="ECO:0000256" key="6">
    <source>
        <dbReference type="SAM" id="Coils"/>
    </source>
</evidence>
<evidence type="ECO:0000259" key="9">
    <source>
        <dbReference type="PROSITE" id="PS50113"/>
    </source>
</evidence>
<name>A0A062V7A9_9EURY</name>
<gene>
    <name evidence="10" type="ORF">ANME2D_00262</name>
</gene>
<dbReference type="InterPro" id="IPR000014">
    <property type="entry name" value="PAS"/>
</dbReference>
<feature type="coiled-coil region" evidence="6">
    <location>
        <begin position="12"/>
        <end position="75"/>
    </location>
</feature>
<dbReference type="SUPFAM" id="SSF47384">
    <property type="entry name" value="Homodimeric domain of signal transducing histidine kinase"/>
    <property type="match status" value="1"/>
</dbReference>
<dbReference type="PRINTS" id="PR00344">
    <property type="entry name" value="BCTRLSENSOR"/>
</dbReference>
<dbReference type="CDD" id="cd00130">
    <property type="entry name" value="PAS"/>
    <property type="match status" value="1"/>
</dbReference>
<feature type="domain" description="Histidine kinase" evidence="7">
    <location>
        <begin position="240"/>
        <end position="452"/>
    </location>
</feature>
<evidence type="ECO:0000313" key="11">
    <source>
        <dbReference type="Proteomes" id="UP000027153"/>
    </source>
</evidence>
<protein>
    <recommendedName>
        <fullName evidence="2">histidine kinase</fullName>
        <ecNumber evidence="2">2.7.13.3</ecNumber>
    </recommendedName>
</protein>
<keyword evidence="6" id="KW-0175">Coiled coil</keyword>
<dbReference type="Gene3D" id="3.30.450.20">
    <property type="entry name" value="PAS domain"/>
    <property type="match status" value="1"/>
</dbReference>
<dbReference type="Pfam" id="PF13426">
    <property type="entry name" value="PAS_9"/>
    <property type="match status" value="1"/>
</dbReference>
<feature type="coiled-coil region" evidence="6">
    <location>
        <begin position="181"/>
        <end position="240"/>
    </location>
</feature>
<dbReference type="InterPro" id="IPR036097">
    <property type="entry name" value="HisK_dim/P_sf"/>
</dbReference>
<dbReference type="GO" id="GO:0000155">
    <property type="term" value="F:phosphorelay sensor kinase activity"/>
    <property type="evidence" value="ECO:0007669"/>
    <property type="project" value="InterPro"/>
</dbReference>
<evidence type="ECO:0000313" key="10">
    <source>
        <dbReference type="EMBL" id="KCZ73202.1"/>
    </source>
</evidence>
<dbReference type="NCBIfam" id="TIGR00229">
    <property type="entry name" value="sensory_box"/>
    <property type="match status" value="1"/>
</dbReference>
<dbReference type="FunFam" id="3.30.565.10:FF:000006">
    <property type="entry name" value="Sensor histidine kinase WalK"/>
    <property type="match status" value="1"/>
</dbReference>
<evidence type="ECO:0000259" key="7">
    <source>
        <dbReference type="PROSITE" id="PS50109"/>
    </source>
</evidence>
<dbReference type="InterPro" id="IPR035965">
    <property type="entry name" value="PAS-like_dom_sf"/>
</dbReference>
<dbReference type="EMBL" id="JMIY01000001">
    <property type="protein sequence ID" value="KCZ73202.1"/>
    <property type="molecule type" value="Genomic_DNA"/>
</dbReference>
<feature type="domain" description="PAS" evidence="8">
    <location>
        <begin position="65"/>
        <end position="135"/>
    </location>
</feature>
<evidence type="ECO:0000256" key="1">
    <source>
        <dbReference type="ARBA" id="ARBA00000085"/>
    </source>
</evidence>
<dbReference type="InterPro" id="IPR000700">
    <property type="entry name" value="PAS-assoc_C"/>
</dbReference>
<dbReference type="SUPFAM" id="SSF55874">
    <property type="entry name" value="ATPase domain of HSP90 chaperone/DNA topoisomerase II/histidine kinase"/>
    <property type="match status" value="1"/>
</dbReference>
<dbReference type="Proteomes" id="UP000027153">
    <property type="component" value="Unassembled WGS sequence"/>
</dbReference>
<accession>A0A062V7A9</accession>